<keyword evidence="2" id="KW-1185">Reference proteome</keyword>
<dbReference type="RefSeq" id="YP_009218250.1">
    <property type="nucleotide sequence ID" value="NC_029009.1"/>
</dbReference>
<sequence length="85" mass="10853">MRPTYEHVLGKRYRPKKRYSKLLMREVIPTRVYYDYPRRLPWEPIDPHAVKHKYVEFVFMHESKQVTERYDWYAFFRYFEKVEDD</sequence>
<proteinExistence type="predicted"/>
<reference evidence="1 2" key="1">
    <citation type="journal article" date="2015" name="Appl. Environ. Microbiol.">
        <title>Targeting Enterococcus faecalis Biofilms with Phage Therapy.</title>
        <authorList>
            <person name="Khalifa L."/>
            <person name="Brosh Y."/>
            <person name="Gelman D."/>
            <person name="Coppenhagen-Glazer S."/>
            <person name="Beyth S."/>
            <person name="Poradosu-Cohen R."/>
            <person name="Que Y.A."/>
            <person name="Beyth N."/>
            <person name="Hazan R."/>
        </authorList>
    </citation>
    <scope>NUCLEOTIDE SEQUENCE [LARGE SCALE GENOMIC DNA]</scope>
</reference>
<protein>
    <submittedName>
        <fullName evidence="1">Uncharacterized protein</fullName>
    </submittedName>
</protein>
<organism evidence="1 2">
    <name type="scientific">Enterococcus phage EFDG1</name>
    <dbReference type="NCBI Taxonomy" id="1597976"/>
    <lineage>
        <taxon>Viruses</taxon>
        <taxon>Duplodnaviria</taxon>
        <taxon>Heunggongvirae</taxon>
        <taxon>Uroviricota</taxon>
        <taxon>Caudoviricetes</taxon>
        <taxon>Herelleviridae</taxon>
        <taxon>Brockvirinae</taxon>
        <taxon>Schiekvirus</taxon>
        <taxon>Schiekvirus EFDG1</taxon>
    </lineage>
</organism>
<accession>A0A0C5K906</accession>
<evidence type="ECO:0000313" key="1">
    <source>
        <dbReference type="EMBL" id="AJP61356.1"/>
    </source>
</evidence>
<evidence type="ECO:0000313" key="2">
    <source>
        <dbReference type="Proteomes" id="UP000032402"/>
    </source>
</evidence>
<dbReference type="OrthoDB" id="38135at10239"/>
<dbReference type="GeneID" id="26644362"/>
<dbReference type="KEGG" id="vg:26644362"/>
<name>A0A0C5K906_9CAUD</name>
<dbReference type="Proteomes" id="UP000032402">
    <property type="component" value="Segment"/>
</dbReference>
<dbReference type="EMBL" id="KP339049">
    <property type="protein sequence ID" value="AJP61356.1"/>
    <property type="molecule type" value="Genomic_DNA"/>
</dbReference>